<protein>
    <recommendedName>
        <fullName evidence="2">eCIS core domain-containing protein</fullName>
    </recommendedName>
</protein>
<feature type="compositionally biased region" description="Low complexity" evidence="1">
    <location>
        <begin position="66"/>
        <end position="76"/>
    </location>
</feature>
<dbReference type="InterPro" id="IPR025295">
    <property type="entry name" value="eCIS_core_dom"/>
</dbReference>
<reference evidence="3" key="1">
    <citation type="submission" date="2020-02" db="EMBL/GenBank/DDBJ databases">
        <authorList>
            <person name="Meier V. D."/>
        </authorList>
    </citation>
    <scope>NUCLEOTIDE SEQUENCE</scope>
    <source>
        <strain evidence="3">AVDCRST_MAG92</strain>
    </source>
</reference>
<name>A0A6J4K8M7_9CYAN</name>
<dbReference type="Pfam" id="PF13699">
    <property type="entry name" value="eCIS_core"/>
    <property type="match status" value="1"/>
</dbReference>
<feature type="region of interest" description="Disordered" evidence="1">
    <location>
        <begin position="383"/>
        <end position="408"/>
    </location>
</feature>
<organism evidence="3">
    <name type="scientific">uncultured Coleofasciculus sp</name>
    <dbReference type="NCBI Taxonomy" id="1267456"/>
    <lineage>
        <taxon>Bacteria</taxon>
        <taxon>Bacillati</taxon>
        <taxon>Cyanobacteriota</taxon>
        <taxon>Cyanophyceae</taxon>
        <taxon>Coleofasciculales</taxon>
        <taxon>Coleofasciculaceae</taxon>
        <taxon>Coleofasciculus</taxon>
        <taxon>environmental samples</taxon>
    </lineage>
</organism>
<proteinExistence type="predicted"/>
<feature type="compositionally biased region" description="Polar residues" evidence="1">
    <location>
        <begin position="319"/>
        <end position="331"/>
    </location>
</feature>
<feature type="domain" description="eCIS core" evidence="2">
    <location>
        <begin position="251"/>
        <end position="322"/>
    </location>
</feature>
<dbReference type="AlphaFoldDB" id="A0A6J4K8M7"/>
<evidence type="ECO:0000256" key="1">
    <source>
        <dbReference type="SAM" id="MobiDB-lite"/>
    </source>
</evidence>
<gene>
    <name evidence="3" type="ORF">AVDCRST_MAG92-4964</name>
</gene>
<feature type="compositionally biased region" description="Low complexity" evidence="1">
    <location>
        <begin position="83"/>
        <end position="94"/>
    </location>
</feature>
<feature type="compositionally biased region" description="Polar residues" evidence="1">
    <location>
        <begin position="23"/>
        <end position="41"/>
    </location>
</feature>
<feature type="region of interest" description="Disordered" evidence="1">
    <location>
        <begin position="319"/>
        <end position="350"/>
    </location>
</feature>
<accession>A0A6J4K8M7</accession>
<evidence type="ECO:0000259" key="2">
    <source>
        <dbReference type="Pfam" id="PF13699"/>
    </source>
</evidence>
<evidence type="ECO:0000313" key="3">
    <source>
        <dbReference type="EMBL" id="CAA9299220.1"/>
    </source>
</evidence>
<feature type="region of interest" description="Disordered" evidence="1">
    <location>
        <begin position="1"/>
        <end position="107"/>
    </location>
</feature>
<dbReference type="EMBL" id="CADCTM010000870">
    <property type="protein sequence ID" value="CAA9299220.1"/>
    <property type="molecule type" value="Genomic_DNA"/>
</dbReference>
<sequence length="585" mass="62752">MYTRAQKESSSVSPTSTHKKSNGSDGSRSFSVHRQPEINSSQEKEIPSYSRNAADSLIANVMRSLETQQQEQENTQGVHRQIESAAAPVAEAVMPMPPSPTPKAVTSSVQLKEVSIQRQCSECAEEQQEQSAEDGKDFDEMSLGAGAIQTKLTVGAPGDKYEQEADRVAAQVMSMSVAPDNSPQVQRFGEEANPVQMWSLAQSITPVVQRQVDEQVQMRSLVQRAFQAGGNEASGDLESRLNASKGKGSALSEEVRSFMEPRFGADFSSVRVHTGGEAVQMNRELGAQAFTHGSDVFFGAGKSPGNNELTAHELTHVVQQTSSSPFQQKLSNLPDARGVQRPISKTLPPSDAIVQRQLAPAASTADATQATAQAIALQAQADVPQLQRGKDKSEGSAATPDAARDSTPTGDCATVYIWLPHDNNVGHSSIDMAGTYASFWPNQDTYGVVDTILDALNPFGGTASTQATHAQDVQWEVGDASNTIQLCCLNIPAMHSLWSRIRSEDYEAAGNNCSTVVGRLINAGLQQADCDVTEQPVGECLGAEGEISGIDRPETLLSAVQCLEQRGCDNNWQCEPVPDHSRVPL</sequence>